<feature type="transmembrane region" description="Helical" evidence="5">
    <location>
        <begin position="29"/>
        <end position="48"/>
    </location>
</feature>
<evidence type="ECO:0000256" key="3">
    <source>
        <dbReference type="ARBA" id="ARBA00022989"/>
    </source>
</evidence>
<dbReference type="OMA" id="ETEWDIA"/>
<dbReference type="Proteomes" id="UP000594220">
    <property type="component" value="Unplaced"/>
</dbReference>
<keyword evidence="7" id="KW-1185">Reference proteome</keyword>
<keyword evidence="2 5" id="KW-0812">Transmembrane</keyword>
<protein>
    <submittedName>
        <fullName evidence="6">Uncharacterized protein</fullName>
    </submittedName>
</protein>
<keyword evidence="4 5" id="KW-0472">Membrane</keyword>
<sequence length="78" mass="8695">MQVTTQSASWRQFLRRLASKNPFQSDWDIAAFAIFFIFIGKCGAKLAVLNMLVDTHTSSCCTPILRSKVGIDNLGMEP</sequence>
<evidence type="ECO:0000313" key="7">
    <source>
        <dbReference type="Proteomes" id="UP000594220"/>
    </source>
</evidence>
<dbReference type="GeneTree" id="ENSGT00960000188470"/>
<comment type="subcellular location">
    <subcellularLocation>
        <location evidence="1">Membrane</location>
        <topology evidence="1">Single-pass membrane protein</topology>
    </subcellularLocation>
</comment>
<organism evidence="6 7">
    <name type="scientific">Crocodylus porosus</name>
    <name type="common">Saltwater crocodile</name>
    <name type="synonym">Estuarine crocodile</name>
    <dbReference type="NCBI Taxonomy" id="8502"/>
    <lineage>
        <taxon>Eukaryota</taxon>
        <taxon>Metazoa</taxon>
        <taxon>Chordata</taxon>
        <taxon>Craniata</taxon>
        <taxon>Vertebrata</taxon>
        <taxon>Euteleostomi</taxon>
        <taxon>Archelosauria</taxon>
        <taxon>Archosauria</taxon>
        <taxon>Crocodylia</taxon>
        <taxon>Longirostres</taxon>
        <taxon>Crocodylidae</taxon>
        <taxon>Crocodylus</taxon>
    </lineage>
</organism>
<dbReference type="GO" id="GO:0016020">
    <property type="term" value="C:membrane"/>
    <property type="evidence" value="ECO:0007669"/>
    <property type="project" value="UniProtKB-SubCell"/>
</dbReference>
<evidence type="ECO:0000256" key="2">
    <source>
        <dbReference type="ARBA" id="ARBA00022692"/>
    </source>
</evidence>
<keyword evidence="3 5" id="KW-1133">Transmembrane helix</keyword>
<reference evidence="6" key="1">
    <citation type="submission" date="2025-08" db="UniProtKB">
        <authorList>
            <consortium name="Ensembl"/>
        </authorList>
    </citation>
    <scope>IDENTIFICATION</scope>
</reference>
<dbReference type="InterPro" id="IPR031671">
    <property type="entry name" value="SMIM5/18/22"/>
</dbReference>
<evidence type="ECO:0000256" key="1">
    <source>
        <dbReference type="ARBA" id="ARBA00004167"/>
    </source>
</evidence>
<name>A0A7M4G099_CROPO</name>
<evidence type="ECO:0000256" key="5">
    <source>
        <dbReference type="SAM" id="Phobius"/>
    </source>
</evidence>
<dbReference type="AlphaFoldDB" id="A0A7M4G099"/>
<dbReference type="Pfam" id="PF15831">
    <property type="entry name" value="SMIM5_18_22"/>
    <property type="match status" value="1"/>
</dbReference>
<accession>A0A7M4G099</accession>
<evidence type="ECO:0000313" key="6">
    <source>
        <dbReference type="Ensembl" id="ENSCPRP00005020139.1"/>
    </source>
</evidence>
<dbReference type="Ensembl" id="ENSCPRT00005023536.1">
    <property type="protein sequence ID" value="ENSCPRP00005020139.1"/>
    <property type="gene ID" value="ENSCPRG00005014031.1"/>
</dbReference>
<evidence type="ECO:0000256" key="4">
    <source>
        <dbReference type="ARBA" id="ARBA00023136"/>
    </source>
</evidence>
<proteinExistence type="predicted"/>
<reference evidence="6" key="2">
    <citation type="submission" date="2025-09" db="UniProtKB">
        <authorList>
            <consortium name="Ensembl"/>
        </authorList>
    </citation>
    <scope>IDENTIFICATION</scope>
</reference>